<comment type="caution">
    <text evidence="2">The sequence shown here is derived from an EMBL/GenBank/DDBJ whole genome shotgun (WGS) entry which is preliminary data.</text>
</comment>
<feature type="region of interest" description="Disordered" evidence="1">
    <location>
        <begin position="115"/>
        <end position="137"/>
    </location>
</feature>
<organism evidence="2 3">
    <name type="scientific">Cirrhinus molitorella</name>
    <name type="common">mud carp</name>
    <dbReference type="NCBI Taxonomy" id="172907"/>
    <lineage>
        <taxon>Eukaryota</taxon>
        <taxon>Metazoa</taxon>
        <taxon>Chordata</taxon>
        <taxon>Craniata</taxon>
        <taxon>Vertebrata</taxon>
        <taxon>Euteleostomi</taxon>
        <taxon>Actinopterygii</taxon>
        <taxon>Neopterygii</taxon>
        <taxon>Teleostei</taxon>
        <taxon>Ostariophysi</taxon>
        <taxon>Cypriniformes</taxon>
        <taxon>Cyprinidae</taxon>
        <taxon>Labeoninae</taxon>
        <taxon>Labeonini</taxon>
        <taxon>Cirrhinus</taxon>
    </lineage>
</organism>
<gene>
    <name evidence="2" type="ORF">Q8A67_017989</name>
</gene>
<dbReference type="AlphaFoldDB" id="A0AA88TE98"/>
<evidence type="ECO:0000256" key="1">
    <source>
        <dbReference type="SAM" id="MobiDB-lite"/>
    </source>
</evidence>
<sequence length="137" mass="15973">MKLDKHRRSAIERVRRAHQKSTRLSQLNAKVQRPRETLQPSQTPGLWFRLNRPFKFSNDPIAKTDGEVQRGSEDVGEVKEEYVGQFSRDFGRLMLIKFSYTQAHYGLDRIGHADNVKNESSRGEAEEKSEIKERMKV</sequence>
<accession>A0AA88TE98</accession>
<feature type="region of interest" description="Disordered" evidence="1">
    <location>
        <begin position="1"/>
        <end position="44"/>
    </location>
</feature>
<reference evidence="2" key="1">
    <citation type="submission" date="2023-08" db="EMBL/GenBank/DDBJ databases">
        <title>Chromosome-level Genome Assembly of mud carp (Cirrhinus molitorella).</title>
        <authorList>
            <person name="Liu H."/>
        </authorList>
    </citation>
    <scope>NUCLEOTIDE SEQUENCE</scope>
    <source>
        <strain evidence="2">Prfri</strain>
        <tissue evidence="2">Muscle</tissue>
    </source>
</reference>
<evidence type="ECO:0000313" key="3">
    <source>
        <dbReference type="Proteomes" id="UP001187343"/>
    </source>
</evidence>
<dbReference type="EMBL" id="JAUYZG010000018">
    <property type="protein sequence ID" value="KAK2880721.1"/>
    <property type="molecule type" value="Genomic_DNA"/>
</dbReference>
<name>A0AA88TE98_9TELE</name>
<dbReference type="Proteomes" id="UP001187343">
    <property type="component" value="Unassembled WGS sequence"/>
</dbReference>
<proteinExistence type="predicted"/>
<evidence type="ECO:0000313" key="2">
    <source>
        <dbReference type="EMBL" id="KAK2880721.1"/>
    </source>
</evidence>
<feature type="compositionally biased region" description="Basic and acidic residues" evidence="1">
    <location>
        <begin position="1"/>
        <end position="14"/>
    </location>
</feature>
<protein>
    <submittedName>
        <fullName evidence="2">Uncharacterized protein</fullName>
    </submittedName>
</protein>
<keyword evidence="3" id="KW-1185">Reference proteome</keyword>